<evidence type="ECO:0000313" key="3">
    <source>
        <dbReference type="Proteomes" id="UP000294564"/>
    </source>
</evidence>
<proteinExistence type="predicted"/>
<protein>
    <submittedName>
        <fullName evidence="2">TonB-like protein</fullName>
    </submittedName>
</protein>
<dbReference type="Proteomes" id="UP000294564">
    <property type="component" value="Unassembled WGS sequence"/>
</dbReference>
<feature type="domain" description="TonB C-terminal" evidence="1">
    <location>
        <begin position="246"/>
        <end position="301"/>
    </location>
</feature>
<dbReference type="AlphaFoldDB" id="A0A4R2NZW3"/>
<accession>A0A4R2NZW3</accession>
<dbReference type="EMBL" id="SLXM01000001">
    <property type="protein sequence ID" value="TCP27870.1"/>
    <property type="molecule type" value="Genomic_DNA"/>
</dbReference>
<dbReference type="Gene3D" id="3.30.1150.10">
    <property type="match status" value="1"/>
</dbReference>
<dbReference type="Pfam" id="PF03544">
    <property type="entry name" value="TonB_C"/>
    <property type="match status" value="1"/>
</dbReference>
<reference evidence="2 3" key="1">
    <citation type="submission" date="2019-03" db="EMBL/GenBank/DDBJ databases">
        <title>Genomic Encyclopedia of Type Strains, Phase IV (KMG-IV): sequencing the most valuable type-strain genomes for metagenomic binning, comparative biology and taxonomic classification.</title>
        <authorList>
            <person name="Goeker M."/>
        </authorList>
    </citation>
    <scope>NUCLEOTIDE SEQUENCE [LARGE SCALE GENOMIC DNA]</scope>
    <source>
        <strain evidence="2 3">DSM 14836</strain>
    </source>
</reference>
<name>A0A4R2NZW3_9FLAO</name>
<dbReference type="RefSeq" id="WP_132791179.1">
    <property type="nucleotide sequence ID" value="NZ_SLXM01000001.1"/>
</dbReference>
<dbReference type="InterPro" id="IPR037682">
    <property type="entry name" value="TonB_C"/>
</dbReference>
<evidence type="ECO:0000313" key="2">
    <source>
        <dbReference type="EMBL" id="TCP27870.1"/>
    </source>
</evidence>
<gene>
    <name evidence="2" type="ORF">EV195_10129</name>
</gene>
<dbReference type="SUPFAM" id="SSF74653">
    <property type="entry name" value="TolA/TonB C-terminal domain"/>
    <property type="match status" value="1"/>
</dbReference>
<evidence type="ECO:0000259" key="1">
    <source>
        <dbReference type="Pfam" id="PF03544"/>
    </source>
</evidence>
<sequence length="304" mass="34775">MKNYKISIPEPCHENWDEMTINDKGRFCSSCSKTVIDFTKKESKQIQEYLKKHQEERICGHFFKKQLDSIVIELPESIFERELSFHKLFVIVLVFVMGTTLLSCNTEGKIQKIEHVTLIDSVKKAKKSIDSSFIFNKKDSIEKDQPLMPKVNKEKVSGEIVVGKLPPPPNVTGLVIRADTSLDSPLPLSFSIVKSVPRFRGVVKRANETWKENFNRKMQEFVVKNFDTISTLNLGLSKGKKRMYAQFTINSKGSIINVKTRTPHPKLNKTMEELIKKLPPFVPGKNNGKPLDVIYTLPVTFMVE</sequence>
<comment type="caution">
    <text evidence="2">The sequence shown here is derived from an EMBL/GenBank/DDBJ whole genome shotgun (WGS) entry which is preliminary data.</text>
</comment>
<dbReference type="GO" id="GO:0055085">
    <property type="term" value="P:transmembrane transport"/>
    <property type="evidence" value="ECO:0007669"/>
    <property type="project" value="InterPro"/>
</dbReference>
<organism evidence="2 3">
    <name type="scientific">Tenacibaculum skagerrakense</name>
    <dbReference type="NCBI Taxonomy" id="186571"/>
    <lineage>
        <taxon>Bacteria</taxon>
        <taxon>Pseudomonadati</taxon>
        <taxon>Bacteroidota</taxon>
        <taxon>Flavobacteriia</taxon>
        <taxon>Flavobacteriales</taxon>
        <taxon>Flavobacteriaceae</taxon>
        <taxon>Tenacibaculum</taxon>
    </lineage>
</organism>
<dbReference type="OrthoDB" id="1095452at2"/>
<keyword evidence="3" id="KW-1185">Reference proteome</keyword>